<evidence type="ECO:0000313" key="2">
    <source>
        <dbReference type="Proteomes" id="UP000541558"/>
    </source>
</evidence>
<evidence type="ECO:0000313" key="1">
    <source>
        <dbReference type="EMBL" id="KAF5341634.1"/>
    </source>
</evidence>
<dbReference type="Proteomes" id="UP000541558">
    <property type="component" value="Unassembled WGS sequence"/>
</dbReference>
<proteinExistence type="predicted"/>
<keyword evidence="2" id="KW-1185">Reference proteome</keyword>
<reference evidence="1 2" key="1">
    <citation type="journal article" date="2020" name="ISME J.">
        <title>Uncovering the hidden diversity of litter-decomposition mechanisms in mushroom-forming fungi.</title>
        <authorList>
            <person name="Floudas D."/>
            <person name="Bentzer J."/>
            <person name="Ahren D."/>
            <person name="Johansson T."/>
            <person name="Persson P."/>
            <person name="Tunlid A."/>
        </authorList>
    </citation>
    <scope>NUCLEOTIDE SEQUENCE [LARGE SCALE GENOMIC DNA]</scope>
    <source>
        <strain evidence="1 2">CBS 175.51</strain>
    </source>
</reference>
<protein>
    <submittedName>
        <fullName evidence="1">Uncharacterized protein</fullName>
    </submittedName>
</protein>
<sequence>MRGGECIKCVYLGSAVVRYELKKAETHRMFHGAKPGEVVLVLRILELLDPVGPDGVRYRLSEGGELVQGTSPGRYWSMRLNRAQKRGITTPSSLKILEKLYLGDGVSKQITNTNSPPP</sequence>
<organism evidence="1 2">
    <name type="scientific">Ephemerocybe angulata</name>
    <dbReference type="NCBI Taxonomy" id="980116"/>
    <lineage>
        <taxon>Eukaryota</taxon>
        <taxon>Fungi</taxon>
        <taxon>Dikarya</taxon>
        <taxon>Basidiomycota</taxon>
        <taxon>Agaricomycotina</taxon>
        <taxon>Agaricomycetes</taxon>
        <taxon>Agaricomycetidae</taxon>
        <taxon>Agaricales</taxon>
        <taxon>Agaricineae</taxon>
        <taxon>Psathyrellaceae</taxon>
        <taxon>Ephemerocybe</taxon>
    </lineage>
</organism>
<accession>A0A8H5CHZ3</accession>
<comment type="caution">
    <text evidence="1">The sequence shown here is derived from an EMBL/GenBank/DDBJ whole genome shotgun (WGS) entry which is preliminary data.</text>
</comment>
<dbReference type="AlphaFoldDB" id="A0A8H5CHZ3"/>
<dbReference type="EMBL" id="JAACJK010000001">
    <property type="protein sequence ID" value="KAF5341634.1"/>
    <property type="molecule type" value="Genomic_DNA"/>
</dbReference>
<gene>
    <name evidence="1" type="ORF">D9611_001954</name>
</gene>
<name>A0A8H5CHZ3_9AGAR</name>